<dbReference type="InterPro" id="IPR003409">
    <property type="entry name" value="MORN"/>
</dbReference>
<reference evidence="5 6" key="1">
    <citation type="submission" date="2019-03" db="EMBL/GenBank/DDBJ databases">
        <title>Genomic Encyclopedia of Type Strains, Phase IV (KMG-IV): sequencing the most valuable type-strain genomes for metagenomic binning, comparative biology and taxonomic classification.</title>
        <authorList>
            <person name="Goeker M."/>
        </authorList>
    </citation>
    <scope>NUCLEOTIDE SEQUENCE [LARGE SCALE GENOMIC DNA]</scope>
    <source>
        <strain evidence="5 6">DSM 11170</strain>
    </source>
</reference>
<dbReference type="EMBL" id="SLXT01000007">
    <property type="protein sequence ID" value="TCP64934.1"/>
    <property type="molecule type" value="Genomic_DNA"/>
</dbReference>
<proteinExistence type="predicted"/>
<dbReference type="PANTHER" id="PTHR23084">
    <property type="entry name" value="PHOSPHATIDYLINOSITOL-4-PHOSPHATE 5-KINASE RELATED"/>
    <property type="match status" value="1"/>
</dbReference>
<feature type="region of interest" description="Disordered" evidence="2">
    <location>
        <begin position="163"/>
        <end position="236"/>
    </location>
</feature>
<dbReference type="AlphaFoldDB" id="A0A4R2RPB0"/>
<evidence type="ECO:0000313" key="6">
    <source>
        <dbReference type="Proteomes" id="UP000294813"/>
    </source>
</evidence>
<dbReference type="PANTHER" id="PTHR23084:SF263">
    <property type="entry name" value="MORN REPEAT-CONTAINING PROTEIN 1"/>
    <property type="match status" value="1"/>
</dbReference>
<keyword evidence="6" id="KW-1185">Reference proteome</keyword>
<protein>
    <recommendedName>
        <fullName evidence="4">Copper amine oxidase-like N-terminal domain-containing protein</fullName>
    </recommendedName>
</protein>
<dbReference type="FunFam" id="2.20.110.10:FF:000002">
    <property type="entry name" value="Phosphatidylinositol 4-phosphate 5-kinase 8"/>
    <property type="match status" value="1"/>
</dbReference>
<dbReference type="Gene3D" id="3.30.457.10">
    <property type="entry name" value="Copper amine oxidase-like, N-terminal domain"/>
    <property type="match status" value="1"/>
</dbReference>
<dbReference type="Proteomes" id="UP000294813">
    <property type="component" value="Unassembled WGS sequence"/>
</dbReference>
<feature type="domain" description="Copper amine oxidase-like N-terminal" evidence="4">
    <location>
        <begin position="352"/>
        <end position="453"/>
    </location>
</feature>
<organism evidence="5 6">
    <name type="scientific">Heliophilum fasciatum</name>
    <dbReference type="NCBI Taxonomy" id="35700"/>
    <lineage>
        <taxon>Bacteria</taxon>
        <taxon>Bacillati</taxon>
        <taxon>Bacillota</taxon>
        <taxon>Clostridia</taxon>
        <taxon>Eubacteriales</taxon>
        <taxon>Heliobacteriaceae</taxon>
        <taxon>Heliophilum</taxon>
    </lineage>
</organism>
<feature type="region of interest" description="Disordered" evidence="2">
    <location>
        <begin position="469"/>
        <end position="510"/>
    </location>
</feature>
<gene>
    <name evidence="5" type="ORF">EDD73_1074</name>
</gene>
<keyword evidence="3" id="KW-0732">Signal</keyword>
<feature type="chain" id="PRO_5020386920" description="Copper amine oxidase-like N-terminal domain-containing protein" evidence="3">
    <location>
        <begin position="31"/>
        <end position="633"/>
    </location>
</feature>
<evidence type="ECO:0000256" key="2">
    <source>
        <dbReference type="SAM" id="MobiDB-lite"/>
    </source>
</evidence>
<dbReference type="Pfam" id="PF02493">
    <property type="entry name" value="MORN"/>
    <property type="match status" value="4"/>
</dbReference>
<evidence type="ECO:0000259" key="4">
    <source>
        <dbReference type="Pfam" id="PF07833"/>
    </source>
</evidence>
<dbReference type="SMART" id="SM00698">
    <property type="entry name" value="MORN"/>
    <property type="match status" value="4"/>
</dbReference>
<sequence>MISRAVCKRLILTMMVYCLFSFATISAAVASGDSPSIELSSSQVGILDTSGNRYWDLAGKRNVMHASGEVFRVMGVSYFRAIYDTAPGCGFSDLGSVSEPEEGQRLALSPYAMAFIDTQEITQGHLYLLKSQSLGYFAVYVHKLERTDDGSVRMTFRIFNVNSSPSQPATSSSESTQPITPQQTTAQSTTSQPSGATQSSGAIQSSGTERTTLTDLDGTIYTGEVKNGKPDGAGNMLWPDGAEYTGEWQEGKMHGQGSMTFADGSKYIGDYKQGKRDGTGLYKWANGDRYDGEWKNGMENGQGTFTAANGTVQKGEFRNGKLVNKAQTLSSALAKPDTAAPRLIDFAKGVSKQGPKIVNDRTFVPMRVLFEALGASVQWNEEKQSITASRGTNFIELVIGVDEVSFNGQPRKIDAAPFKVETPEGGLTYVPLRVAADALGEPVAYDAATKKVTFGNFYFYLDGGQSSTTSSSPSLPSTSPAISPSTGGTAANAPAVSDENPAQPASTSPAFTGASGSFELTIYKGYIFSMQSVVESSENADLNFIDSRKYTGVARLTAAQIKEFAEKPDTAAITAQEMSNWKDYVLGIAPDYYYIIRAKDGRCYRLKLKAFENQGKAMSYWRASFDYEEIEVK</sequence>
<comment type="caution">
    <text evidence="5">The sequence shown here is derived from an EMBL/GenBank/DDBJ whole genome shotgun (WGS) entry which is preliminary data.</text>
</comment>
<dbReference type="Pfam" id="PF07833">
    <property type="entry name" value="Cu_amine_oxidN1"/>
    <property type="match status" value="1"/>
</dbReference>
<evidence type="ECO:0000256" key="1">
    <source>
        <dbReference type="ARBA" id="ARBA00022737"/>
    </source>
</evidence>
<evidence type="ECO:0000313" key="5">
    <source>
        <dbReference type="EMBL" id="TCP64934.1"/>
    </source>
</evidence>
<keyword evidence="1" id="KW-0677">Repeat</keyword>
<feature type="compositionally biased region" description="Low complexity" evidence="2">
    <location>
        <begin position="163"/>
        <end position="202"/>
    </location>
</feature>
<name>A0A4R2RPB0_9FIRM</name>
<feature type="signal peptide" evidence="3">
    <location>
        <begin position="1"/>
        <end position="30"/>
    </location>
</feature>
<dbReference type="InterPro" id="IPR012854">
    <property type="entry name" value="Cu_amine_oxidase-like_N"/>
</dbReference>
<accession>A0A4R2RPB0</accession>
<dbReference type="Gene3D" id="2.20.110.10">
    <property type="entry name" value="Histone H3 K4-specific methyltransferase SET7/9 N-terminal domain"/>
    <property type="match status" value="2"/>
</dbReference>
<feature type="compositionally biased region" description="Polar residues" evidence="2">
    <location>
        <begin position="203"/>
        <end position="214"/>
    </location>
</feature>
<dbReference type="SUPFAM" id="SSF55383">
    <property type="entry name" value="Copper amine oxidase, domain N"/>
    <property type="match status" value="1"/>
</dbReference>
<dbReference type="InterPro" id="IPR036582">
    <property type="entry name" value="Mao_N_sf"/>
</dbReference>
<dbReference type="SUPFAM" id="SSF82185">
    <property type="entry name" value="Histone H3 K4-specific methyltransferase SET7/9 N-terminal domain"/>
    <property type="match status" value="1"/>
</dbReference>
<evidence type="ECO:0000256" key="3">
    <source>
        <dbReference type="SAM" id="SignalP"/>
    </source>
</evidence>
<feature type="compositionally biased region" description="Low complexity" evidence="2">
    <location>
        <begin position="469"/>
        <end position="486"/>
    </location>
</feature>